<sequence length="51" mass="5681">MRRSRQGHADETPPVPPGRSRTMLLTTNTGRISRLTSQRLITVKALGPRDP</sequence>
<evidence type="ECO:0000313" key="2">
    <source>
        <dbReference type="EMBL" id="ERH15796.1"/>
    </source>
</evidence>
<dbReference type="AlphaFoldDB" id="U1PZI0"/>
<feature type="region of interest" description="Disordered" evidence="1">
    <location>
        <begin position="1"/>
        <end position="23"/>
    </location>
</feature>
<dbReference type="HOGENOM" id="CLU_3094667_0_0_11"/>
<name>U1PZI0_9ACTO</name>
<proteinExistence type="predicted"/>
<evidence type="ECO:0000256" key="1">
    <source>
        <dbReference type="SAM" id="MobiDB-lite"/>
    </source>
</evidence>
<dbReference type="EMBL" id="AWSD01000355">
    <property type="protein sequence ID" value="ERH15796.1"/>
    <property type="molecule type" value="Genomic_DNA"/>
</dbReference>
<organism evidence="2 3">
    <name type="scientific">Actinomyces johnsonii F0510</name>
    <dbReference type="NCBI Taxonomy" id="1227262"/>
    <lineage>
        <taxon>Bacteria</taxon>
        <taxon>Bacillati</taxon>
        <taxon>Actinomycetota</taxon>
        <taxon>Actinomycetes</taxon>
        <taxon>Actinomycetales</taxon>
        <taxon>Actinomycetaceae</taxon>
        <taxon>Actinomyces</taxon>
    </lineage>
</organism>
<protein>
    <submittedName>
        <fullName evidence="2">Uncharacterized protein</fullName>
    </submittedName>
</protein>
<evidence type="ECO:0000313" key="3">
    <source>
        <dbReference type="Proteomes" id="UP000016498"/>
    </source>
</evidence>
<reference evidence="2 3" key="1">
    <citation type="submission" date="2013-06" db="EMBL/GenBank/DDBJ databases">
        <authorList>
            <person name="Weinstock G."/>
            <person name="Sodergren E."/>
            <person name="Lobos E.A."/>
            <person name="Fulton L."/>
            <person name="Fulton R."/>
            <person name="Courtney L."/>
            <person name="Fronick C."/>
            <person name="O'Laughlin M."/>
            <person name="Godfrey J."/>
            <person name="Wilson R.M."/>
            <person name="Miner T."/>
            <person name="Farmer C."/>
            <person name="Delehaunty K."/>
            <person name="Cordes M."/>
            <person name="Minx P."/>
            <person name="Tomlinson C."/>
            <person name="Chen J."/>
            <person name="Wollam A."/>
            <person name="Pepin K.H."/>
            <person name="Bhonagiri V."/>
            <person name="Zhang X."/>
            <person name="Warren W."/>
            <person name="Mitreva M."/>
            <person name="Mardis E.R."/>
            <person name="Wilson R.K."/>
        </authorList>
    </citation>
    <scope>NUCLEOTIDE SEQUENCE [LARGE SCALE GENOMIC DNA]</scope>
    <source>
        <strain evidence="2 3">F0510</strain>
    </source>
</reference>
<dbReference type="Proteomes" id="UP000016498">
    <property type="component" value="Unassembled WGS sequence"/>
</dbReference>
<gene>
    <name evidence="2" type="ORF">HMPREF1549_02950</name>
</gene>
<accession>U1PZI0</accession>
<comment type="caution">
    <text evidence="2">The sequence shown here is derived from an EMBL/GenBank/DDBJ whole genome shotgun (WGS) entry which is preliminary data.</text>
</comment>